<proteinExistence type="predicted"/>
<dbReference type="AlphaFoldDB" id="A0A914YFN8"/>
<evidence type="ECO:0000256" key="1">
    <source>
        <dbReference type="SAM" id="SignalP"/>
    </source>
</evidence>
<name>A0A914YFN8_9BILA</name>
<keyword evidence="1" id="KW-0732">Signal</keyword>
<evidence type="ECO:0000313" key="3">
    <source>
        <dbReference type="WBParaSite" id="PSU_v2.g18266.t1"/>
    </source>
</evidence>
<accession>A0A914YFN8</accession>
<dbReference type="WBParaSite" id="PSU_v2.g18266.t1">
    <property type="protein sequence ID" value="PSU_v2.g18266.t1"/>
    <property type="gene ID" value="PSU_v2.g18266"/>
</dbReference>
<protein>
    <submittedName>
        <fullName evidence="3">Uncharacterized protein</fullName>
    </submittedName>
</protein>
<keyword evidence="2" id="KW-1185">Reference proteome</keyword>
<feature type="signal peptide" evidence="1">
    <location>
        <begin position="1"/>
        <end position="24"/>
    </location>
</feature>
<feature type="chain" id="PRO_5038076989" evidence="1">
    <location>
        <begin position="25"/>
        <end position="150"/>
    </location>
</feature>
<evidence type="ECO:0000313" key="2">
    <source>
        <dbReference type="Proteomes" id="UP000887577"/>
    </source>
</evidence>
<organism evidence="2 3">
    <name type="scientific">Panagrolaimus superbus</name>
    <dbReference type="NCBI Taxonomy" id="310955"/>
    <lineage>
        <taxon>Eukaryota</taxon>
        <taxon>Metazoa</taxon>
        <taxon>Ecdysozoa</taxon>
        <taxon>Nematoda</taxon>
        <taxon>Chromadorea</taxon>
        <taxon>Rhabditida</taxon>
        <taxon>Tylenchina</taxon>
        <taxon>Panagrolaimomorpha</taxon>
        <taxon>Panagrolaimoidea</taxon>
        <taxon>Panagrolaimidae</taxon>
        <taxon>Panagrolaimus</taxon>
    </lineage>
</organism>
<reference evidence="3" key="1">
    <citation type="submission" date="2022-11" db="UniProtKB">
        <authorList>
            <consortium name="WormBaseParasite"/>
        </authorList>
    </citation>
    <scope>IDENTIFICATION</scope>
</reference>
<sequence>MTQSKKMMMVIGFYVVALMAVAFGAPQMPPPGAFPPLPRELEQVLPADAVEKLKAIHGDTSLGFKEKHEKIDQIMSALPTDILDKIPPPPGFAQLPEDIQQKLKAINRNPNISWEEKQKQTKVVIEGLPPHLRHLLPPPMPLPPRFRSFA</sequence>
<dbReference type="Proteomes" id="UP000887577">
    <property type="component" value="Unplaced"/>
</dbReference>